<dbReference type="AlphaFoldDB" id="A0A4V6D2T5"/>
<organism evidence="1 2">
    <name type="scientific">Setaria viridis</name>
    <name type="common">Green bristlegrass</name>
    <name type="synonym">Setaria italica subsp. viridis</name>
    <dbReference type="NCBI Taxonomy" id="4556"/>
    <lineage>
        <taxon>Eukaryota</taxon>
        <taxon>Viridiplantae</taxon>
        <taxon>Streptophyta</taxon>
        <taxon>Embryophyta</taxon>
        <taxon>Tracheophyta</taxon>
        <taxon>Spermatophyta</taxon>
        <taxon>Magnoliopsida</taxon>
        <taxon>Liliopsida</taxon>
        <taxon>Poales</taxon>
        <taxon>Poaceae</taxon>
        <taxon>PACMAD clade</taxon>
        <taxon>Panicoideae</taxon>
        <taxon>Panicodae</taxon>
        <taxon>Paniceae</taxon>
        <taxon>Cenchrinae</taxon>
        <taxon>Setaria</taxon>
    </lineage>
</organism>
<sequence length="85" mass="9475">MVEPPEEGVEPRPLVEILKGVLEKFTNYVKKTAESISKQLLAMVKSFYPQANLAPMAEGITEDCSDEQFQQYLEEMAPIAQEVAG</sequence>
<proteinExistence type="predicted"/>
<gene>
    <name evidence="1" type="ORF">SEVIR_8G073201v2</name>
</gene>
<evidence type="ECO:0000313" key="2">
    <source>
        <dbReference type="Proteomes" id="UP000298652"/>
    </source>
</evidence>
<evidence type="ECO:0000313" key="1">
    <source>
        <dbReference type="EMBL" id="TKV99875.1"/>
    </source>
</evidence>
<protein>
    <submittedName>
        <fullName evidence="1">Uncharacterized protein</fullName>
    </submittedName>
</protein>
<name>A0A4V6D2T5_SETVI</name>
<dbReference type="EMBL" id="CM016559">
    <property type="protein sequence ID" value="TKV99875.1"/>
    <property type="molecule type" value="Genomic_DNA"/>
</dbReference>
<dbReference type="Proteomes" id="UP000298652">
    <property type="component" value="Chromosome 8"/>
</dbReference>
<dbReference type="Gramene" id="TKV99875">
    <property type="protein sequence ID" value="TKV99875"/>
    <property type="gene ID" value="SEVIR_8G073201v2"/>
</dbReference>
<keyword evidence="2" id="KW-1185">Reference proteome</keyword>
<reference evidence="1" key="1">
    <citation type="submission" date="2019-03" db="EMBL/GenBank/DDBJ databases">
        <title>WGS assembly of Setaria viridis.</title>
        <authorList>
            <person name="Huang P."/>
            <person name="Jenkins J."/>
            <person name="Grimwood J."/>
            <person name="Barry K."/>
            <person name="Healey A."/>
            <person name="Mamidi S."/>
            <person name="Sreedasyam A."/>
            <person name="Shu S."/>
            <person name="Feldman M."/>
            <person name="Wu J."/>
            <person name="Yu Y."/>
            <person name="Chen C."/>
            <person name="Johnson J."/>
            <person name="Rokhsar D."/>
            <person name="Baxter I."/>
            <person name="Schmutz J."/>
            <person name="Brutnell T."/>
            <person name="Kellogg E."/>
        </authorList>
    </citation>
    <scope>NUCLEOTIDE SEQUENCE [LARGE SCALE GENOMIC DNA]</scope>
</reference>
<accession>A0A4V6D2T5</accession>